<dbReference type="SUPFAM" id="SSF52768">
    <property type="entry name" value="Arginase/deacetylase"/>
    <property type="match status" value="1"/>
</dbReference>
<dbReference type="VEuPathDB" id="CryptoDB:Vbra_22544"/>
<dbReference type="PRINTS" id="PR01270">
    <property type="entry name" value="HDASUPER"/>
</dbReference>
<dbReference type="Proteomes" id="UP000041254">
    <property type="component" value="Unassembled WGS sequence"/>
</dbReference>
<name>A0A0G4EU19_VITBC</name>
<dbReference type="PhylomeDB" id="A0A0G4EU19"/>
<protein>
    <recommendedName>
        <fullName evidence="2">Histone deacetylase domain-containing protein</fullName>
    </recommendedName>
</protein>
<dbReference type="InterPro" id="IPR023696">
    <property type="entry name" value="Ureohydrolase_dom_sf"/>
</dbReference>
<dbReference type="InterPro" id="IPR044150">
    <property type="entry name" value="HDAC_classIV"/>
</dbReference>
<evidence type="ECO:0000313" key="4">
    <source>
        <dbReference type="Proteomes" id="UP000041254"/>
    </source>
</evidence>
<dbReference type="Pfam" id="PF00850">
    <property type="entry name" value="Hist_deacetyl"/>
    <property type="match status" value="1"/>
</dbReference>
<evidence type="ECO:0000259" key="2">
    <source>
        <dbReference type="Pfam" id="PF00850"/>
    </source>
</evidence>
<dbReference type="GO" id="GO:0016787">
    <property type="term" value="F:hydrolase activity"/>
    <property type="evidence" value="ECO:0007669"/>
    <property type="project" value="UniProtKB-KW"/>
</dbReference>
<feature type="domain" description="Histone deacetylase" evidence="2">
    <location>
        <begin position="108"/>
        <end position="372"/>
    </location>
</feature>
<dbReference type="InParanoid" id="A0A0G4EU19"/>
<dbReference type="STRING" id="1169540.A0A0G4EU19"/>
<dbReference type="InterPro" id="IPR023801">
    <property type="entry name" value="His_deacetylse_dom"/>
</dbReference>
<dbReference type="OMA" id="HHAFAGH"/>
<reference evidence="3 4" key="1">
    <citation type="submission" date="2014-11" db="EMBL/GenBank/DDBJ databases">
        <authorList>
            <person name="Zhu J."/>
            <person name="Qi W."/>
            <person name="Song R."/>
        </authorList>
    </citation>
    <scope>NUCLEOTIDE SEQUENCE [LARGE SCALE GENOMIC DNA]</scope>
</reference>
<proteinExistence type="predicted"/>
<dbReference type="InterPro" id="IPR000286">
    <property type="entry name" value="HDACs"/>
</dbReference>
<dbReference type="GO" id="GO:0040029">
    <property type="term" value="P:epigenetic regulation of gene expression"/>
    <property type="evidence" value="ECO:0007669"/>
    <property type="project" value="TreeGrafter"/>
</dbReference>
<sequence>MSSFWAATVGRGLADARSARSQLTAAPQSARWSSREVRRAAATRPGFYPAYLSLYYNDLFEVTLPPDHKFPMAKYREVRLRLQRLLGRTTNTNTDSRDQGNAVWASFAPSPLASIEDLHTTHCPSYVRAFCEGSLDPMQYRRIGFPRGHESVNRALSSVGGTVAATRDVCLALRRQRKGQEPTRPLFAGHIAGGTHHAFRDRGEGFCAFSDIAVAANVALRDYADVIERILIVDLDVHQGNGNAVLFQDQSNVFTLSVHCTANYFSPKEASHVDIEVPEGTGDGAYLSLLAKTLPDIVREFRPDLIFYQSGVDCLKTDRFGKLSLSRGGLQTRNRLVYEMAMTDKHTPVPVVVTMGGGYPRDLEVESRSYQEVVSAHADVYVGAAIASRRLSRLMERETQLA</sequence>
<dbReference type="PANTHER" id="PTHR10625">
    <property type="entry name" value="HISTONE DEACETYLASE HDAC1-RELATED"/>
    <property type="match status" value="1"/>
</dbReference>
<dbReference type="CDD" id="cd09993">
    <property type="entry name" value="HDAC_classIV"/>
    <property type="match status" value="1"/>
</dbReference>
<evidence type="ECO:0000256" key="1">
    <source>
        <dbReference type="ARBA" id="ARBA00022801"/>
    </source>
</evidence>
<evidence type="ECO:0000313" key="3">
    <source>
        <dbReference type="EMBL" id="CEM01890.1"/>
    </source>
</evidence>
<gene>
    <name evidence="3" type="ORF">Vbra_22544</name>
</gene>
<dbReference type="GO" id="GO:0004407">
    <property type="term" value="F:histone deacetylase activity"/>
    <property type="evidence" value="ECO:0007669"/>
    <property type="project" value="InterPro"/>
</dbReference>
<organism evidence="3 4">
    <name type="scientific">Vitrella brassicaformis (strain CCMP3155)</name>
    <dbReference type="NCBI Taxonomy" id="1169540"/>
    <lineage>
        <taxon>Eukaryota</taxon>
        <taxon>Sar</taxon>
        <taxon>Alveolata</taxon>
        <taxon>Colpodellida</taxon>
        <taxon>Vitrellaceae</taxon>
        <taxon>Vitrella</taxon>
    </lineage>
</organism>
<keyword evidence="1" id="KW-0378">Hydrolase</keyword>
<dbReference type="OrthoDB" id="437693at2759"/>
<dbReference type="EMBL" id="CDMY01000312">
    <property type="protein sequence ID" value="CEM01890.1"/>
    <property type="molecule type" value="Genomic_DNA"/>
</dbReference>
<dbReference type="AlphaFoldDB" id="A0A0G4EU19"/>
<dbReference type="InterPro" id="IPR037138">
    <property type="entry name" value="His_deacetylse_dom_sf"/>
</dbReference>
<keyword evidence="4" id="KW-1185">Reference proteome</keyword>
<dbReference type="PANTHER" id="PTHR10625:SF19">
    <property type="entry name" value="HISTONE DEACETYLASE 12"/>
    <property type="match status" value="1"/>
</dbReference>
<dbReference type="Gene3D" id="3.40.800.20">
    <property type="entry name" value="Histone deacetylase domain"/>
    <property type="match status" value="1"/>
</dbReference>
<accession>A0A0G4EU19</accession>